<dbReference type="AlphaFoldDB" id="A0A099J3S3"/>
<comment type="caution">
    <text evidence="2">The sequence shown here is derived from an EMBL/GenBank/DDBJ whole genome shotgun (WGS) entry which is preliminary data.</text>
</comment>
<dbReference type="Proteomes" id="UP000029864">
    <property type="component" value="Unassembled WGS sequence"/>
</dbReference>
<protein>
    <recommendedName>
        <fullName evidence="4">Lipoprotein</fullName>
    </recommendedName>
</protein>
<feature type="chain" id="PRO_5038332359" description="Lipoprotein" evidence="1">
    <location>
        <begin position="22"/>
        <end position="140"/>
    </location>
</feature>
<evidence type="ECO:0000313" key="2">
    <source>
        <dbReference type="EMBL" id="KGJ72078.1"/>
    </source>
</evidence>
<proteinExistence type="predicted"/>
<reference evidence="2 3" key="1">
    <citation type="submission" date="2014-08" db="EMBL/GenBank/DDBJ databases">
        <authorList>
            <person name="Sisinthy S."/>
        </authorList>
    </citation>
    <scope>NUCLEOTIDE SEQUENCE [LARGE SCALE GENOMIC DNA]</scope>
    <source>
        <strain evidence="2 3">RuG17</strain>
    </source>
</reference>
<evidence type="ECO:0000256" key="1">
    <source>
        <dbReference type="SAM" id="SignalP"/>
    </source>
</evidence>
<organism evidence="2 3">
    <name type="scientific">Cryobacterium roopkundense</name>
    <dbReference type="NCBI Taxonomy" id="1001240"/>
    <lineage>
        <taxon>Bacteria</taxon>
        <taxon>Bacillati</taxon>
        <taxon>Actinomycetota</taxon>
        <taxon>Actinomycetes</taxon>
        <taxon>Micrococcales</taxon>
        <taxon>Microbacteriaceae</taxon>
        <taxon>Cryobacterium</taxon>
    </lineage>
</organism>
<sequence>MKIRFAASAAALLLLALTGCANNTGGNIPPEEPAPTTTTQSSAVAHELTTACASAFEQSEVDLHTMYDSGRENDEVAFTAALDPLFDACESPADLYAGGVKYPYVYGLTDGLYLDAMTLKIYCSGYEATPACTDMDSFKP</sequence>
<evidence type="ECO:0008006" key="4">
    <source>
        <dbReference type="Google" id="ProtNLM"/>
    </source>
</evidence>
<gene>
    <name evidence="2" type="ORF">GY21_17770</name>
</gene>
<dbReference type="PROSITE" id="PS51257">
    <property type="entry name" value="PROKAR_LIPOPROTEIN"/>
    <property type="match status" value="1"/>
</dbReference>
<keyword evidence="3" id="KW-1185">Reference proteome</keyword>
<keyword evidence="1" id="KW-0732">Signal</keyword>
<dbReference type="EMBL" id="JPXF01000100">
    <property type="protein sequence ID" value="KGJ72078.1"/>
    <property type="molecule type" value="Genomic_DNA"/>
</dbReference>
<feature type="signal peptide" evidence="1">
    <location>
        <begin position="1"/>
        <end position="21"/>
    </location>
</feature>
<accession>A0A099J3S3</accession>
<name>A0A099J3S3_9MICO</name>
<evidence type="ECO:0000313" key="3">
    <source>
        <dbReference type="Proteomes" id="UP000029864"/>
    </source>
</evidence>